<name>A0ABQ5MWM5_9MICC</name>
<reference evidence="1 2" key="1">
    <citation type="journal article" date="2023" name="Int. J. Syst. Evol. Microbiol.">
        <title>Arthrobacter mangrovi sp. nov., an actinobacterium isolated from the rhizosphere of a mangrove.</title>
        <authorList>
            <person name="Hamada M."/>
            <person name="Saitou S."/>
            <person name="Enomoto N."/>
            <person name="Nanri K."/>
            <person name="Hidaka K."/>
            <person name="Miura T."/>
            <person name="Tamura T."/>
        </authorList>
    </citation>
    <scope>NUCLEOTIDE SEQUENCE [LARGE SCALE GENOMIC DNA]</scope>
    <source>
        <strain evidence="1 2">NBRC 112813</strain>
    </source>
</reference>
<gene>
    <name evidence="1" type="ORF">AHIS1636_26570</name>
</gene>
<dbReference type="RefSeq" id="WP_264796311.1">
    <property type="nucleotide sequence ID" value="NZ_BRVS01000013.1"/>
</dbReference>
<accession>A0ABQ5MWM5</accession>
<proteinExistence type="predicted"/>
<dbReference type="SUPFAM" id="SSF56281">
    <property type="entry name" value="Metallo-hydrolase/oxidoreductase"/>
    <property type="match status" value="1"/>
</dbReference>
<dbReference type="PANTHER" id="PTHR30619">
    <property type="entry name" value="DNA INTERNALIZATION/COMPETENCE PROTEIN COMEC/REC2"/>
    <property type="match status" value="1"/>
</dbReference>
<dbReference type="EMBL" id="BRVS01000013">
    <property type="protein sequence ID" value="GLB68215.1"/>
    <property type="molecule type" value="Genomic_DNA"/>
</dbReference>
<evidence type="ECO:0000313" key="1">
    <source>
        <dbReference type="EMBL" id="GLB68215.1"/>
    </source>
</evidence>
<dbReference type="GO" id="GO:0016787">
    <property type="term" value="F:hydrolase activity"/>
    <property type="evidence" value="ECO:0007669"/>
    <property type="project" value="UniProtKB-KW"/>
</dbReference>
<keyword evidence="1" id="KW-0378">Hydrolase</keyword>
<comment type="caution">
    <text evidence="1">The sequence shown here is derived from an EMBL/GenBank/DDBJ whole genome shotgun (WGS) entry which is preliminary data.</text>
</comment>
<protein>
    <submittedName>
        <fullName evidence="1">MBL fold hydrolase</fullName>
    </submittedName>
</protein>
<organism evidence="1 2">
    <name type="scientific">Arthrobacter mangrovi</name>
    <dbReference type="NCBI Taxonomy" id="2966350"/>
    <lineage>
        <taxon>Bacteria</taxon>
        <taxon>Bacillati</taxon>
        <taxon>Actinomycetota</taxon>
        <taxon>Actinomycetes</taxon>
        <taxon>Micrococcales</taxon>
        <taxon>Micrococcaceae</taxon>
        <taxon>Arthrobacter</taxon>
    </lineage>
</organism>
<dbReference type="InterPro" id="IPR036866">
    <property type="entry name" value="RibonucZ/Hydroxyglut_hydro"/>
</dbReference>
<dbReference type="Proteomes" id="UP001209654">
    <property type="component" value="Unassembled WGS sequence"/>
</dbReference>
<dbReference type="InterPro" id="IPR052159">
    <property type="entry name" value="Competence_DNA_uptake"/>
</dbReference>
<evidence type="ECO:0000313" key="2">
    <source>
        <dbReference type="Proteomes" id="UP001209654"/>
    </source>
</evidence>
<dbReference type="PANTHER" id="PTHR30619:SF1">
    <property type="entry name" value="RECOMBINATION PROTEIN 2"/>
    <property type="match status" value="1"/>
</dbReference>
<sequence length="345" mass="37028">MIELTMLPAQDGDALLLSYGAAGSSVPQHRILIDGGRTSSYQLYAPLLARQAIDVLVVTHVDQDHVLGVLALVNDPAHPPLGDVWFNGYDHLVGDGLEHFGPRDGELLTAAVAAQGLAWNAAFGGRTVLAGRRAELAGGAVVSVLSPDRTQLDRLRPLWEKECARHGLIPGREPAQPELPGLESLGAAAGIEELAASRFVPDGSLTNATSIGFLFEFEGRRLVFTGDGADGRLAASLRPLAEDAGGRLGIDALKVPHHGSAANLSKDLLALLDCPRYLISTSGDRHRHPDDECMARILKFGGPSKEIVFNYRERAARWQDPALQKEYGYRVLAPETSDGFITLAW</sequence>
<dbReference type="Gene3D" id="3.60.15.10">
    <property type="entry name" value="Ribonuclease Z/Hydroxyacylglutathione hydrolase-like"/>
    <property type="match status" value="1"/>
</dbReference>
<keyword evidence="2" id="KW-1185">Reference proteome</keyword>